<dbReference type="Proteomes" id="UP000256977">
    <property type="component" value="Unassembled WGS sequence"/>
</dbReference>
<feature type="transmembrane region" description="Helical" evidence="1">
    <location>
        <begin position="98"/>
        <end position="120"/>
    </location>
</feature>
<keyword evidence="1" id="KW-1133">Transmembrane helix</keyword>
<evidence type="ECO:0000313" key="3">
    <source>
        <dbReference type="Proteomes" id="UP000256977"/>
    </source>
</evidence>
<reference evidence="2 3" key="1">
    <citation type="submission" date="2018-07" db="EMBL/GenBank/DDBJ databases">
        <title>Genomic Encyclopedia of Type Strains, Phase III (KMG-III): the genomes of soil and plant-associated and newly described type strains.</title>
        <authorList>
            <person name="Whitman W."/>
        </authorList>
    </citation>
    <scope>NUCLEOTIDE SEQUENCE [LARGE SCALE GENOMIC DNA]</scope>
    <source>
        <strain evidence="2 3">CECT 7287</strain>
    </source>
</reference>
<dbReference type="EMBL" id="QRDZ01000013">
    <property type="protein sequence ID" value="RED76103.1"/>
    <property type="molecule type" value="Genomic_DNA"/>
</dbReference>
<organism evidence="2 3">
    <name type="scientific">Cohnella phaseoli</name>
    <dbReference type="NCBI Taxonomy" id="456490"/>
    <lineage>
        <taxon>Bacteria</taxon>
        <taxon>Bacillati</taxon>
        <taxon>Bacillota</taxon>
        <taxon>Bacilli</taxon>
        <taxon>Bacillales</taxon>
        <taxon>Paenibacillaceae</taxon>
        <taxon>Cohnella</taxon>
    </lineage>
</organism>
<feature type="transmembrane region" description="Helical" evidence="1">
    <location>
        <begin position="56"/>
        <end position="83"/>
    </location>
</feature>
<evidence type="ECO:0000313" key="2">
    <source>
        <dbReference type="EMBL" id="RED76103.1"/>
    </source>
</evidence>
<keyword evidence="3" id="KW-1185">Reference proteome</keyword>
<protein>
    <recommendedName>
        <fullName evidence="4">Type IV secretory system conjugative DNA transfer VirD4/TraG family protein</fullName>
    </recommendedName>
</protein>
<comment type="caution">
    <text evidence="2">The sequence shown here is derived from an EMBL/GenBank/DDBJ whole genome shotgun (WGS) entry which is preliminary data.</text>
</comment>
<evidence type="ECO:0000256" key="1">
    <source>
        <dbReference type="SAM" id="Phobius"/>
    </source>
</evidence>
<dbReference type="OrthoDB" id="1957948at2"/>
<dbReference type="RefSeq" id="WP_116061903.1">
    <property type="nucleotide sequence ID" value="NZ_QRDZ01000013.1"/>
</dbReference>
<keyword evidence="1" id="KW-0812">Transmembrane</keyword>
<feature type="transmembrane region" description="Helical" evidence="1">
    <location>
        <begin position="6"/>
        <end position="35"/>
    </location>
</feature>
<accession>A0A3D9JPQ5</accession>
<gene>
    <name evidence="2" type="ORF">DFP98_113164</name>
</gene>
<sequence>MKVRKWLPQIIIASSYSVIALLFFSSLGMIGVLLINKGDMSRAEAGKLFRELHYLMPFYQAPLSIPVFLVFGGLLFCLVSWLFTTRVQTTNKGVGRRAFFFLFAWFTATLLFTSVAAAWMKPISYDRLMNVDKWVTEPRYREYLHPGSLRMLGGLMMMLPFIAFMKLWAHLLHEYRSDPLVKEWFATYQFQSRFLGRFGDEKANETPDITLAKDAETGAPVVLSGESRQLGTGLIGPPGSGKTALKIIVGFKQDMRHMIKAINAFPGLIKKHGLNSENFHKAWAKYLIGSIVIEPAKDLCDKAYKEALESGIPKELITYLDPSDPDTPGFNSMVGPVEQVAEMIAQVLDSISETTDEFFKQSCRVVVKMYVYLLKFLHKNECTLPDLDEMYQDPTHTFSLVEDLEDLIPTDEVIRLMPKDKRIYWMLARRTVQWFYNDGLEVATDRSGQTIKHASGRHKGRPVIKDKQFEFTRQTRNLLSGNCASDCVATNVANLYFRPSAERSKNGLVK</sequence>
<dbReference type="SUPFAM" id="SSF52540">
    <property type="entry name" value="P-loop containing nucleoside triphosphate hydrolases"/>
    <property type="match status" value="1"/>
</dbReference>
<keyword evidence="1" id="KW-0472">Membrane</keyword>
<dbReference type="AlphaFoldDB" id="A0A3D9JPQ5"/>
<dbReference type="InterPro" id="IPR027417">
    <property type="entry name" value="P-loop_NTPase"/>
</dbReference>
<name>A0A3D9JPQ5_9BACL</name>
<evidence type="ECO:0008006" key="4">
    <source>
        <dbReference type="Google" id="ProtNLM"/>
    </source>
</evidence>
<proteinExistence type="predicted"/>